<dbReference type="GO" id="GO:0005524">
    <property type="term" value="F:ATP binding"/>
    <property type="evidence" value="ECO:0007669"/>
    <property type="project" value="UniProtKB-KW"/>
</dbReference>
<gene>
    <name evidence="1" type="ORF">ACFQRB_14075</name>
</gene>
<proteinExistence type="predicted"/>
<dbReference type="EMBL" id="JBHSZG010000001">
    <property type="protein sequence ID" value="MFC7137265.1"/>
    <property type="molecule type" value="Genomic_DNA"/>
</dbReference>
<dbReference type="InterPro" id="IPR027417">
    <property type="entry name" value="P-loop_NTPase"/>
</dbReference>
<sequence>MTRVAAEGRKYGQYLLVATQRPGKLPENVLSQCDNLALMRMNSRDDLDRLAALFSYVPESLLAEATKFGLGEAVVGGRFVRNPTFARFEGRLTVEGGADVPATWARARDESA</sequence>
<keyword evidence="1" id="KW-0547">Nucleotide-binding</keyword>
<protein>
    <submittedName>
        <fullName evidence="1">ATP-binding protein</fullName>
    </submittedName>
</protein>
<name>A0ABD5XQ57_9EURY</name>
<dbReference type="AlphaFoldDB" id="A0ABD5XQ57"/>
<keyword evidence="1" id="KW-0067">ATP-binding</keyword>
<dbReference type="InterPro" id="IPR008571">
    <property type="entry name" value="HerA-like"/>
</dbReference>
<reference evidence="1 2" key="1">
    <citation type="journal article" date="2019" name="Int. J. Syst. Evol. Microbiol.">
        <title>The Global Catalogue of Microorganisms (GCM) 10K type strain sequencing project: providing services to taxonomists for standard genome sequencing and annotation.</title>
        <authorList>
            <consortium name="The Broad Institute Genomics Platform"/>
            <consortium name="The Broad Institute Genome Sequencing Center for Infectious Disease"/>
            <person name="Wu L."/>
            <person name="Ma J."/>
        </authorList>
    </citation>
    <scope>NUCLEOTIDE SEQUENCE [LARGE SCALE GENOMIC DNA]</scope>
    <source>
        <strain evidence="1 2">DT92</strain>
    </source>
</reference>
<evidence type="ECO:0000313" key="1">
    <source>
        <dbReference type="EMBL" id="MFC7137265.1"/>
    </source>
</evidence>
<comment type="caution">
    <text evidence="1">The sequence shown here is derived from an EMBL/GenBank/DDBJ whole genome shotgun (WGS) entry which is preliminary data.</text>
</comment>
<dbReference type="PANTHER" id="PTHR42957">
    <property type="entry name" value="HELICASE MJ1565-RELATED"/>
    <property type="match status" value="1"/>
</dbReference>
<evidence type="ECO:0000313" key="2">
    <source>
        <dbReference type="Proteomes" id="UP001596368"/>
    </source>
</evidence>
<dbReference type="PANTHER" id="PTHR42957:SF1">
    <property type="entry name" value="HELICASE MJ1565-RELATED"/>
    <property type="match status" value="1"/>
</dbReference>
<organism evidence="1 2">
    <name type="scientific">Halobaculum litoreum</name>
    <dbReference type="NCBI Taxonomy" id="3031998"/>
    <lineage>
        <taxon>Archaea</taxon>
        <taxon>Methanobacteriati</taxon>
        <taxon>Methanobacteriota</taxon>
        <taxon>Stenosarchaea group</taxon>
        <taxon>Halobacteria</taxon>
        <taxon>Halobacteriales</taxon>
        <taxon>Haloferacaceae</taxon>
        <taxon>Halobaculum</taxon>
    </lineage>
</organism>
<accession>A0ABD5XQ57</accession>
<dbReference type="Proteomes" id="UP001596368">
    <property type="component" value="Unassembled WGS sequence"/>
</dbReference>
<dbReference type="SUPFAM" id="SSF52540">
    <property type="entry name" value="P-loop containing nucleoside triphosphate hydrolases"/>
    <property type="match status" value="1"/>
</dbReference>
<dbReference type="Gene3D" id="3.40.50.300">
    <property type="entry name" value="P-loop containing nucleotide triphosphate hydrolases"/>
    <property type="match status" value="1"/>
</dbReference>
<keyword evidence="2" id="KW-1185">Reference proteome</keyword>